<protein>
    <submittedName>
        <fullName evidence="3">Exosortase E/protease, VPEID-CTERM system</fullName>
    </submittedName>
</protein>
<dbReference type="InterPro" id="IPR003675">
    <property type="entry name" value="Rce1/LyrA-like_dom"/>
</dbReference>
<feature type="transmembrane region" description="Helical" evidence="1">
    <location>
        <begin position="138"/>
        <end position="154"/>
    </location>
</feature>
<accession>A0A173U6T5</accession>
<keyword evidence="1" id="KW-1133">Transmembrane helix</keyword>
<dbReference type="GO" id="GO:0004175">
    <property type="term" value="F:endopeptidase activity"/>
    <property type="evidence" value="ECO:0007669"/>
    <property type="project" value="UniProtKB-ARBA"/>
</dbReference>
<dbReference type="Pfam" id="PF02517">
    <property type="entry name" value="Rce1-like"/>
    <property type="match status" value="1"/>
</dbReference>
<keyword evidence="1" id="KW-0812">Transmembrane</keyword>
<evidence type="ECO:0000256" key="1">
    <source>
        <dbReference type="SAM" id="Phobius"/>
    </source>
</evidence>
<dbReference type="Proteomes" id="UP000095598">
    <property type="component" value="Unassembled WGS sequence"/>
</dbReference>
<dbReference type="GO" id="GO:0006508">
    <property type="term" value="P:proteolysis"/>
    <property type="evidence" value="ECO:0007669"/>
    <property type="project" value="UniProtKB-KW"/>
</dbReference>
<gene>
    <name evidence="3" type="ORF">ERS852425_02647</name>
</gene>
<dbReference type="EMBL" id="CYXT01000023">
    <property type="protein sequence ID" value="CUN10554.1"/>
    <property type="molecule type" value="Genomic_DNA"/>
</dbReference>
<evidence type="ECO:0000313" key="3">
    <source>
        <dbReference type="EMBL" id="CUN10554.1"/>
    </source>
</evidence>
<keyword evidence="3" id="KW-0645">Protease</keyword>
<dbReference type="PANTHER" id="PTHR36435">
    <property type="entry name" value="SLR1288 PROTEIN"/>
    <property type="match status" value="1"/>
</dbReference>
<reference evidence="3 4" key="1">
    <citation type="submission" date="2015-09" db="EMBL/GenBank/DDBJ databases">
        <authorList>
            <consortium name="Pathogen Informatics"/>
        </authorList>
    </citation>
    <scope>NUCLEOTIDE SEQUENCE [LARGE SCALE GENOMIC DNA]</scope>
    <source>
        <strain evidence="3 4">2789STDY5608868</strain>
    </source>
</reference>
<feature type="domain" description="CAAX prenyl protease 2/Lysostaphin resistance protein A-like" evidence="2">
    <location>
        <begin position="102"/>
        <end position="194"/>
    </location>
</feature>
<dbReference type="PANTHER" id="PTHR36435:SF1">
    <property type="entry name" value="CAAX AMINO TERMINAL PROTEASE FAMILY PROTEIN"/>
    <property type="match status" value="1"/>
</dbReference>
<feature type="transmembrane region" description="Helical" evidence="1">
    <location>
        <begin position="183"/>
        <end position="206"/>
    </location>
</feature>
<dbReference type="GO" id="GO:0080120">
    <property type="term" value="P:CAAX-box protein maturation"/>
    <property type="evidence" value="ECO:0007669"/>
    <property type="project" value="UniProtKB-ARBA"/>
</dbReference>
<name>A0A173U6T5_ANAHA</name>
<evidence type="ECO:0000313" key="4">
    <source>
        <dbReference type="Proteomes" id="UP000095598"/>
    </source>
</evidence>
<organism evidence="3 4">
    <name type="scientific">Anaerostipes hadrus</name>
    <dbReference type="NCBI Taxonomy" id="649756"/>
    <lineage>
        <taxon>Bacteria</taxon>
        <taxon>Bacillati</taxon>
        <taxon>Bacillota</taxon>
        <taxon>Clostridia</taxon>
        <taxon>Lachnospirales</taxon>
        <taxon>Lachnospiraceae</taxon>
        <taxon>Anaerostipes</taxon>
    </lineage>
</organism>
<sequence>MKKILIGTVGILLYKYLPRSITFMPLGVSKAILCVAMIVGYFLFDKNLRNLIKHKFSYIKFFFCGIGLWAVQSILMTLLLTFIEALFGWTMPAMLNGQDVMSPWLYVPIAVILGPLTEEFLFRGLFQEGLSGLSDHKVWQVITIILTSIFFGILHPIPAQKVSAFITGMVFGFIYYKKKDIRYGCMLHIGNNFMATMLSYILAAVII</sequence>
<dbReference type="RefSeq" id="WP_044923986.1">
    <property type="nucleotide sequence ID" value="NZ_CYXT01000023.1"/>
</dbReference>
<keyword evidence="1" id="KW-0472">Membrane</keyword>
<proteinExistence type="predicted"/>
<feature type="transmembrane region" description="Helical" evidence="1">
    <location>
        <begin position="56"/>
        <end position="83"/>
    </location>
</feature>
<feature type="transmembrane region" description="Helical" evidence="1">
    <location>
        <begin position="160"/>
        <end position="176"/>
    </location>
</feature>
<dbReference type="AlphaFoldDB" id="A0A173U6T5"/>
<feature type="transmembrane region" description="Helical" evidence="1">
    <location>
        <begin position="103"/>
        <end position="126"/>
    </location>
</feature>
<keyword evidence="3" id="KW-0378">Hydrolase</keyword>
<feature type="transmembrane region" description="Helical" evidence="1">
    <location>
        <begin position="20"/>
        <end position="44"/>
    </location>
</feature>
<dbReference type="InterPro" id="IPR052710">
    <property type="entry name" value="CAAX_protease"/>
</dbReference>
<evidence type="ECO:0000259" key="2">
    <source>
        <dbReference type="Pfam" id="PF02517"/>
    </source>
</evidence>